<comment type="caution">
    <text evidence="4">The sequence shown here is derived from an EMBL/GenBank/DDBJ whole genome shotgun (WGS) entry which is preliminary data.</text>
</comment>
<feature type="signal peptide" evidence="3">
    <location>
        <begin position="1"/>
        <end position="18"/>
    </location>
</feature>
<name>A0A936ZWI8_9FLAO</name>
<dbReference type="SUPFAM" id="SSF50156">
    <property type="entry name" value="PDZ domain-like"/>
    <property type="match status" value="1"/>
</dbReference>
<dbReference type="GO" id="GO:0004252">
    <property type="term" value="F:serine-type endopeptidase activity"/>
    <property type="evidence" value="ECO:0007669"/>
    <property type="project" value="InterPro"/>
</dbReference>
<dbReference type="PRINTS" id="PR00834">
    <property type="entry name" value="PROTEASES2C"/>
</dbReference>
<evidence type="ECO:0000256" key="2">
    <source>
        <dbReference type="ARBA" id="ARBA00022801"/>
    </source>
</evidence>
<dbReference type="RefSeq" id="WP_201916319.1">
    <property type="nucleotide sequence ID" value="NZ_BAABAX010000001.1"/>
</dbReference>
<dbReference type="EMBL" id="JAERQJ010000001">
    <property type="protein sequence ID" value="MBL0682336.1"/>
    <property type="molecule type" value="Genomic_DNA"/>
</dbReference>
<keyword evidence="3" id="KW-0732">Signal</keyword>
<dbReference type="InterPro" id="IPR051201">
    <property type="entry name" value="Chloro_Bact_Ser_Proteases"/>
</dbReference>
<dbReference type="SUPFAM" id="SSF50494">
    <property type="entry name" value="Trypsin-like serine proteases"/>
    <property type="match status" value="1"/>
</dbReference>
<keyword evidence="1" id="KW-0645">Protease</keyword>
<evidence type="ECO:0000256" key="1">
    <source>
        <dbReference type="ARBA" id="ARBA00022670"/>
    </source>
</evidence>
<dbReference type="InterPro" id="IPR036034">
    <property type="entry name" value="PDZ_sf"/>
</dbReference>
<dbReference type="Proteomes" id="UP000651057">
    <property type="component" value="Unassembled WGS sequence"/>
</dbReference>
<gene>
    <name evidence="4" type="ORF">JJQ60_02295</name>
</gene>
<dbReference type="InterPro" id="IPR009003">
    <property type="entry name" value="Peptidase_S1_PA"/>
</dbReference>
<dbReference type="Gene3D" id="2.40.10.120">
    <property type="match status" value="1"/>
</dbReference>
<protein>
    <submittedName>
        <fullName evidence="4">Trypsin-like peptidase domain-containing protein</fullName>
    </submittedName>
</protein>
<dbReference type="AlphaFoldDB" id="A0A936ZWI8"/>
<accession>A0A936ZWI8</accession>
<reference evidence="4" key="1">
    <citation type="submission" date="2021-01" db="EMBL/GenBank/DDBJ databases">
        <authorList>
            <person name="Zhong Y.L."/>
        </authorList>
    </citation>
    <scope>NUCLEOTIDE SEQUENCE</scope>
    <source>
        <strain evidence="4">KCTC 23302</strain>
    </source>
</reference>
<organism evidence="4 5">
    <name type="scientific">Aquimarina mytili</name>
    <dbReference type="NCBI Taxonomy" id="874423"/>
    <lineage>
        <taxon>Bacteria</taxon>
        <taxon>Pseudomonadati</taxon>
        <taxon>Bacteroidota</taxon>
        <taxon>Flavobacteriia</taxon>
        <taxon>Flavobacteriales</taxon>
        <taxon>Flavobacteriaceae</taxon>
        <taxon>Aquimarina</taxon>
    </lineage>
</organism>
<dbReference type="Gene3D" id="2.30.42.10">
    <property type="match status" value="1"/>
</dbReference>
<feature type="chain" id="PRO_5037588877" evidence="3">
    <location>
        <begin position="19"/>
        <end position="337"/>
    </location>
</feature>
<dbReference type="Pfam" id="PF13365">
    <property type="entry name" value="Trypsin_2"/>
    <property type="match status" value="1"/>
</dbReference>
<keyword evidence="2" id="KW-0378">Hydrolase</keyword>
<dbReference type="PANTHER" id="PTHR43343:SF3">
    <property type="entry name" value="PROTEASE DO-LIKE 8, CHLOROPLASTIC"/>
    <property type="match status" value="1"/>
</dbReference>
<evidence type="ECO:0000313" key="5">
    <source>
        <dbReference type="Proteomes" id="UP000651057"/>
    </source>
</evidence>
<evidence type="ECO:0000256" key="3">
    <source>
        <dbReference type="SAM" id="SignalP"/>
    </source>
</evidence>
<proteinExistence type="predicted"/>
<keyword evidence="5" id="KW-1185">Reference proteome</keyword>
<evidence type="ECO:0000313" key="4">
    <source>
        <dbReference type="EMBL" id="MBL0682336.1"/>
    </source>
</evidence>
<dbReference type="InterPro" id="IPR001940">
    <property type="entry name" value="Peptidase_S1C"/>
</dbReference>
<dbReference type="GO" id="GO:0006508">
    <property type="term" value="P:proteolysis"/>
    <property type="evidence" value="ECO:0007669"/>
    <property type="project" value="UniProtKB-KW"/>
</dbReference>
<sequence length="337" mass="36027">MKNTCFLIFILLSSFCTAQDLSKIYETVNPAVVVIFTQEAKLESNGGITKTVTSEGLGSGFMVSESEIITASHVVDAAETLRVKFIDGEVRSAKVISTFKSADVALIKLDIPKKNAITVSFGDSDQVKIGEQVFIVGAPFGYSHSLSSGYVSGIIKNKLGANPFTQSEFIQTDAAINTGNSGGPMFNMKGEVIGVVSQILTKSGGFEGIGFAATANITKNLIANNRTPWLGFDAHPLTGKTKRFFNVPQNSGLLVQRVVFGSVLHKMGLLGGDTEVVIDGQKLIIGGDIILAFNNIIFDLTDDSLVKLGELGKNLKTTDVLELKVLRDGKIITLKKD</sequence>
<dbReference type="PANTHER" id="PTHR43343">
    <property type="entry name" value="PEPTIDASE S12"/>
    <property type="match status" value="1"/>
</dbReference>